<evidence type="ECO:0000259" key="5">
    <source>
        <dbReference type="PROSITE" id="PS52002"/>
    </source>
</evidence>
<name>A0AAW1QCV3_9CHLO</name>
<dbReference type="AlphaFoldDB" id="A0AAW1QCV3"/>
<dbReference type="PROSITE" id="PS51536">
    <property type="entry name" value="TFG"/>
    <property type="match status" value="1"/>
</dbReference>
<evidence type="ECO:0000313" key="6">
    <source>
        <dbReference type="EMBL" id="KAK9819162.1"/>
    </source>
</evidence>
<dbReference type="GO" id="GO:0003729">
    <property type="term" value="F:mRNA binding"/>
    <property type="evidence" value="ECO:0007669"/>
    <property type="project" value="TreeGrafter"/>
</dbReference>
<dbReference type="PANTHER" id="PTHR13586:SF0">
    <property type="entry name" value="TRAILER HITCH, ISOFORM H"/>
    <property type="match status" value="1"/>
</dbReference>
<dbReference type="SUPFAM" id="SSF50182">
    <property type="entry name" value="Sm-like ribonucleoproteins"/>
    <property type="match status" value="1"/>
</dbReference>
<evidence type="ECO:0000256" key="2">
    <source>
        <dbReference type="SAM" id="MobiDB-lite"/>
    </source>
</evidence>
<reference evidence="6 7" key="1">
    <citation type="journal article" date="2024" name="Nat. Commun.">
        <title>Phylogenomics reveals the evolutionary origins of lichenization in chlorophyte algae.</title>
        <authorList>
            <person name="Puginier C."/>
            <person name="Libourel C."/>
            <person name="Otte J."/>
            <person name="Skaloud P."/>
            <person name="Haon M."/>
            <person name="Grisel S."/>
            <person name="Petersen M."/>
            <person name="Berrin J.G."/>
            <person name="Delaux P.M."/>
            <person name="Dal Grande F."/>
            <person name="Keller J."/>
        </authorList>
    </citation>
    <scope>NUCLEOTIDE SEQUENCE [LARGE SCALE GENOMIC DNA]</scope>
    <source>
        <strain evidence="6 7">SAG 245.80</strain>
    </source>
</reference>
<feature type="domain" description="Sm" evidence="5">
    <location>
        <begin position="1"/>
        <end position="81"/>
    </location>
</feature>
<evidence type="ECO:0000313" key="7">
    <source>
        <dbReference type="Proteomes" id="UP001445335"/>
    </source>
</evidence>
<dbReference type="PROSITE" id="PS52002">
    <property type="entry name" value="SM"/>
    <property type="match status" value="1"/>
</dbReference>
<feature type="domain" description="DFDF" evidence="3">
    <location>
        <begin position="351"/>
        <end position="387"/>
    </location>
</feature>
<dbReference type="Proteomes" id="UP001445335">
    <property type="component" value="Unassembled WGS sequence"/>
</dbReference>
<evidence type="ECO:0000256" key="1">
    <source>
        <dbReference type="PROSITE-ProRule" id="PRU00869"/>
    </source>
</evidence>
<organism evidence="6 7">
    <name type="scientific">Elliptochloris bilobata</name>
    <dbReference type="NCBI Taxonomy" id="381761"/>
    <lineage>
        <taxon>Eukaryota</taxon>
        <taxon>Viridiplantae</taxon>
        <taxon>Chlorophyta</taxon>
        <taxon>core chlorophytes</taxon>
        <taxon>Trebouxiophyceae</taxon>
        <taxon>Trebouxiophyceae incertae sedis</taxon>
        <taxon>Elliptochloris clade</taxon>
        <taxon>Elliptochloris</taxon>
    </lineage>
</organism>
<gene>
    <name evidence="6" type="ORF">WJX81_005513</name>
</gene>
<dbReference type="InterPro" id="IPR019050">
    <property type="entry name" value="FDF_dom"/>
</dbReference>
<keyword evidence="7" id="KW-1185">Reference proteome</keyword>
<proteinExistence type="predicted"/>
<dbReference type="PANTHER" id="PTHR13586">
    <property type="entry name" value="SCD6 PROTEIN-RELATED"/>
    <property type="match status" value="1"/>
</dbReference>
<accession>A0AAW1QCV3</accession>
<feature type="compositionally biased region" description="Low complexity" evidence="2">
    <location>
        <begin position="344"/>
        <end position="353"/>
    </location>
</feature>
<feature type="domain" description="TFG box profile" evidence="4">
    <location>
        <begin position="422"/>
        <end position="442"/>
    </location>
</feature>
<feature type="compositionally biased region" description="Pro residues" evidence="2">
    <location>
        <begin position="127"/>
        <end position="151"/>
    </location>
</feature>
<dbReference type="Gene3D" id="2.30.30.100">
    <property type="match status" value="1"/>
</dbReference>
<dbReference type="InterPro" id="IPR025609">
    <property type="entry name" value="Lsm14-like_N"/>
</dbReference>
<dbReference type="SMART" id="SM01199">
    <property type="entry name" value="FDF"/>
    <property type="match status" value="1"/>
</dbReference>
<feature type="compositionally biased region" description="Pro residues" evidence="2">
    <location>
        <begin position="197"/>
        <end position="211"/>
    </location>
</feature>
<feature type="compositionally biased region" description="Polar residues" evidence="2">
    <location>
        <begin position="155"/>
        <end position="167"/>
    </location>
</feature>
<sequence length="464" mass="48265">MAAAPYIGSRITLLSKSNIRYEGILYTIDMEASTIALQNVRSFGTEGRKAEEPQIPPSTEVFEYIIFRGADILDLTVNTTPATPEFMDPAIVSATFGGRNACKAQQAPPPAFEVPPQQTAQAQALWGPPPAAAQAPPPPQRPQYAVAPPPATGASPWSNTAQRQQVDQAEAAASFFDPPGGMAARQGMEPQGRPGDRLPPPSTVRPAPAPAPTVAITPNAPPRSSAPSRPPGYGTQQPEWADAAPPILSNGGTAQRQAPNAAQQPGGGQRTQHDDSARQPHNGNSRRGGRGGRGGGRHSDYEAQGGIYEARNGTSGGGRGGGGGGGKNRASDGGRGGGRGRNSGGNAAAVPVRPAVAVPKEDFNFEEALSKFDKEKAVEEAKDGRAKEAPAAAANAYTQDDFFDELSCEAIERLNAGGGAPRPRPRFAEMRRVDAETFGGSGIARRAHSGRGRRGGRGRVRACS</sequence>
<dbReference type="GO" id="GO:0034063">
    <property type="term" value="P:stress granule assembly"/>
    <property type="evidence" value="ECO:0007669"/>
    <property type="project" value="TreeGrafter"/>
</dbReference>
<dbReference type="InterPro" id="IPR010920">
    <property type="entry name" value="LSM_dom_sf"/>
</dbReference>
<dbReference type="InterPro" id="IPR025768">
    <property type="entry name" value="TFG_box"/>
</dbReference>
<dbReference type="Pfam" id="PF12701">
    <property type="entry name" value="LSM14"/>
    <property type="match status" value="1"/>
</dbReference>
<comment type="caution">
    <text evidence="6">The sequence shown here is derived from an EMBL/GenBank/DDBJ whole genome shotgun (WGS) entry which is preliminary data.</text>
</comment>
<feature type="compositionally biased region" description="Low complexity" evidence="2">
    <location>
        <begin position="212"/>
        <end position="227"/>
    </location>
</feature>
<evidence type="ECO:0000259" key="4">
    <source>
        <dbReference type="PROSITE" id="PS51536"/>
    </source>
</evidence>
<dbReference type="EMBL" id="JALJOU010000128">
    <property type="protein sequence ID" value="KAK9819162.1"/>
    <property type="molecule type" value="Genomic_DNA"/>
</dbReference>
<feature type="compositionally biased region" description="Low complexity" evidence="2">
    <location>
        <begin position="254"/>
        <end position="264"/>
    </location>
</feature>
<feature type="short sequence motif" description="TFG box" evidence="1">
    <location>
        <begin position="422"/>
        <end position="442"/>
    </location>
</feature>
<feature type="compositionally biased region" description="Gly residues" evidence="2">
    <location>
        <begin position="314"/>
        <end position="343"/>
    </location>
</feature>
<feature type="compositionally biased region" description="Basic residues" evidence="2">
    <location>
        <begin position="445"/>
        <end position="464"/>
    </location>
</feature>
<feature type="region of interest" description="Disordered" evidence="2">
    <location>
        <begin position="102"/>
        <end position="353"/>
    </location>
</feature>
<dbReference type="SMART" id="SM01271">
    <property type="entry name" value="LSM14"/>
    <property type="match status" value="1"/>
</dbReference>
<evidence type="ECO:0000259" key="3">
    <source>
        <dbReference type="PROSITE" id="PS51512"/>
    </source>
</evidence>
<dbReference type="InterPro" id="IPR025762">
    <property type="entry name" value="DFDF"/>
</dbReference>
<dbReference type="PROSITE" id="PS51512">
    <property type="entry name" value="DFDF"/>
    <property type="match status" value="1"/>
</dbReference>
<dbReference type="InterPro" id="IPR047575">
    <property type="entry name" value="Sm"/>
</dbReference>
<dbReference type="GO" id="GO:0000932">
    <property type="term" value="C:P-body"/>
    <property type="evidence" value="ECO:0007669"/>
    <property type="project" value="TreeGrafter"/>
</dbReference>
<feature type="region of interest" description="Disordered" evidence="2">
    <location>
        <begin position="439"/>
        <end position="464"/>
    </location>
</feature>
<protein>
    <submittedName>
        <fullName evidence="6">Uncharacterized protein</fullName>
    </submittedName>
</protein>
<dbReference type="GO" id="GO:0033962">
    <property type="term" value="P:P-body assembly"/>
    <property type="evidence" value="ECO:0007669"/>
    <property type="project" value="TreeGrafter"/>
</dbReference>
<dbReference type="CDD" id="cd01736">
    <property type="entry name" value="LSm14_N"/>
    <property type="match status" value="1"/>
</dbReference>